<evidence type="ECO:0000313" key="2">
    <source>
        <dbReference type="Proteomes" id="UP000824540"/>
    </source>
</evidence>
<dbReference type="Proteomes" id="UP000824540">
    <property type="component" value="Unassembled WGS sequence"/>
</dbReference>
<accession>A0A8T2NLE7</accession>
<comment type="caution">
    <text evidence="1">The sequence shown here is derived from an EMBL/GenBank/DDBJ whole genome shotgun (WGS) entry which is preliminary data.</text>
</comment>
<dbReference type="EMBL" id="JAFBMS010000046">
    <property type="protein sequence ID" value="KAG9340050.1"/>
    <property type="molecule type" value="Genomic_DNA"/>
</dbReference>
<keyword evidence="2" id="KW-1185">Reference proteome</keyword>
<organism evidence="1 2">
    <name type="scientific">Albula glossodonta</name>
    <name type="common">roundjaw bonefish</name>
    <dbReference type="NCBI Taxonomy" id="121402"/>
    <lineage>
        <taxon>Eukaryota</taxon>
        <taxon>Metazoa</taxon>
        <taxon>Chordata</taxon>
        <taxon>Craniata</taxon>
        <taxon>Vertebrata</taxon>
        <taxon>Euteleostomi</taxon>
        <taxon>Actinopterygii</taxon>
        <taxon>Neopterygii</taxon>
        <taxon>Teleostei</taxon>
        <taxon>Albuliformes</taxon>
        <taxon>Albulidae</taxon>
        <taxon>Albula</taxon>
    </lineage>
</organism>
<evidence type="ECO:0000313" key="1">
    <source>
        <dbReference type="EMBL" id="KAG9340050.1"/>
    </source>
</evidence>
<protein>
    <submittedName>
        <fullName evidence="1">Uncharacterized protein</fullName>
    </submittedName>
</protein>
<gene>
    <name evidence="1" type="ORF">JZ751_021967</name>
</gene>
<name>A0A8T2NLE7_9TELE</name>
<sequence>MSPRTAVPFSCTTESECSGSYGQAAASGKTFPLPSLLFPFNSPGVSLRPGDFVTESSSVLFNRFVLGKKNPSVCQGVVMWGGLIVFFFERVSISFHGFSVKTQDPDHQRLSVSAMCYCGDCLRMFGRVFFVTSHDGLIVTLTVSEATNCSWKWKWEGTVSLPYTIQYFTISVWREETEKYNMPCLFLIALIFLWQVWQSLVLESLPSKHQLTQ</sequence>
<proteinExistence type="predicted"/>
<reference evidence="1" key="1">
    <citation type="thesis" date="2021" institute="BYU ScholarsArchive" country="Provo, UT, USA">
        <title>Applications of and Algorithms for Genome Assembly and Genomic Analyses with an Emphasis on Marine Teleosts.</title>
        <authorList>
            <person name="Pickett B.D."/>
        </authorList>
    </citation>
    <scope>NUCLEOTIDE SEQUENCE</scope>
    <source>
        <strain evidence="1">HI-2016</strain>
    </source>
</reference>
<dbReference type="AlphaFoldDB" id="A0A8T2NLE7"/>